<dbReference type="AlphaFoldDB" id="A0A918T1W2"/>
<dbReference type="InterPro" id="IPR009921">
    <property type="entry name" value="YehS-like"/>
</dbReference>
<evidence type="ECO:0000313" key="1">
    <source>
        <dbReference type="EMBL" id="GHA83223.1"/>
    </source>
</evidence>
<reference evidence="1" key="2">
    <citation type="submission" date="2020-09" db="EMBL/GenBank/DDBJ databases">
        <authorList>
            <person name="Sun Q."/>
            <person name="Kim S."/>
        </authorList>
    </citation>
    <scope>NUCLEOTIDE SEQUENCE</scope>
    <source>
        <strain evidence="1">KCTC 23077</strain>
    </source>
</reference>
<dbReference type="PANTHER" id="PTHR37805">
    <property type="entry name" value="CYTOPLASMIC PROTEIN-RELATED"/>
    <property type="match status" value="1"/>
</dbReference>
<dbReference type="Proteomes" id="UP000646426">
    <property type="component" value="Unassembled WGS sequence"/>
</dbReference>
<organism evidence="1 2">
    <name type="scientific">Cognatilysobacter bugurensis</name>
    <dbReference type="NCBI Taxonomy" id="543356"/>
    <lineage>
        <taxon>Bacteria</taxon>
        <taxon>Pseudomonadati</taxon>
        <taxon>Pseudomonadota</taxon>
        <taxon>Gammaproteobacteria</taxon>
        <taxon>Lysobacterales</taxon>
        <taxon>Lysobacteraceae</taxon>
        <taxon>Cognatilysobacter</taxon>
    </lineage>
</organism>
<sequence>MIANDVLRSVRYMLDLSDAKVAEIIRLADPAAAVEKTDVQAWLRKDEDEGHLACSDLVLAQFLDGLVIHCRGRNDALPPRPPEKRVTNNVVLKKLRVAFEMKDVDVQQAFAAAGRPLSKPELSALFRQPGHANYRPCGDQLLRYFLRGLTRHARGGPAPE</sequence>
<dbReference type="PANTHER" id="PTHR37805:SF1">
    <property type="entry name" value="CYTOPLASMIC PROTEIN"/>
    <property type="match status" value="1"/>
</dbReference>
<evidence type="ECO:0008006" key="3">
    <source>
        <dbReference type="Google" id="ProtNLM"/>
    </source>
</evidence>
<accession>A0A918T1W2</accession>
<evidence type="ECO:0000313" key="2">
    <source>
        <dbReference type="Proteomes" id="UP000646426"/>
    </source>
</evidence>
<comment type="caution">
    <text evidence="1">The sequence shown here is derived from an EMBL/GenBank/DDBJ whole genome shotgun (WGS) entry which is preliminary data.</text>
</comment>
<name>A0A918T1W2_9GAMM</name>
<reference evidence="1" key="1">
    <citation type="journal article" date="2014" name="Int. J. Syst. Evol. Microbiol.">
        <title>Complete genome sequence of Corynebacterium casei LMG S-19264T (=DSM 44701T), isolated from a smear-ripened cheese.</title>
        <authorList>
            <consortium name="US DOE Joint Genome Institute (JGI-PGF)"/>
            <person name="Walter F."/>
            <person name="Albersmeier A."/>
            <person name="Kalinowski J."/>
            <person name="Ruckert C."/>
        </authorList>
    </citation>
    <scope>NUCLEOTIDE SEQUENCE</scope>
    <source>
        <strain evidence="1">KCTC 23077</strain>
    </source>
</reference>
<keyword evidence="2" id="KW-1185">Reference proteome</keyword>
<dbReference type="RefSeq" id="WP_189456399.1">
    <property type="nucleotide sequence ID" value="NZ_BMYD01000003.1"/>
</dbReference>
<dbReference type="EMBL" id="BMYD01000003">
    <property type="protein sequence ID" value="GHA83223.1"/>
    <property type="molecule type" value="Genomic_DNA"/>
</dbReference>
<gene>
    <name evidence="1" type="ORF">GCM10007067_21670</name>
</gene>
<dbReference type="Pfam" id="PF07308">
    <property type="entry name" value="DUF1456"/>
    <property type="match status" value="2"/>
</dbReference>
<proteinExistence type="predicted"/>
<protein>
    <recommendedName>
        <fullName evidence="3">DUF1456 family protein</fullName>
    </recommendedName>
</protein>